<dbReference type="NCBIfam" id="NF040893">
    <property type="entry name" value="SAVMC3_10250"/>
    <property type="match status" value="1"/>
</dbReference>
<feature type="region of interest" description="Disordered" evidence="1">
    <location>
        <begin position="106"/>
        <end position="125"/>
    </location>
</feature>
<organism evidence="2 3">
    <name type="scientific">Kibdelosporangium banguiense</name>
    <dbReference type="NCBI Taxonomy" id="1365924"/>
    <lineage>
        <taxon>Bacteria</taxon>
        <taxon>Bacillati</taxon>
        <taxon>Actinomycetota</taxon>
        <taxon>Actinomycetes</taxon>
        <taxon>Pseudonocardiales</taxon>
        <taxon>Pseudonocardiaceae</taxon>
        <taxon>Kibdelosporangium</taxon>
    </lineage>
</organism>
<evidence type="ECO:0000313" key="2">
    <source>
        <dbReference type="EMBL" id="MBP2326522.1"/>
    </source>
</evidence>
<proteinExistence type="predicted"/>
<protein>
    <recommendedName>
        <fullName evidence="4">Integrase</fullName>
    </recommendedName>
</protein>
<name>A0ABS4TQ38_9PSEU</name>
<gene>
    <name evidence="2" type="ORF">JOF56_006907</name>
</gene>
<dbReference type="Pfam" id="PF22880">
    <property type="entry name" value="DUF7019"/>
    <property type="match status" value="1"/>
</dbReference>
<evidence type="ECO:0000256" key="1">
    <source>
        <dbReference type="SAM" id="MobiDB-lite"/>
    </source>
</evidence>
<dbReference type="InterPro" id="IPR054284">
    <property type="entry name" value="DUF7019"/>
</dbReference>
<dbReference type="EMBL" id="JAGINW010000001">
    <property type="protein sequence ID" value="MBP2326522.1"/>
    <property type="molecule type" value="Genomic_DNA"/>
</dbReference>
<comment type="caution">
    <text evidence="2">The sequence shown here is derived from an EMBL/GenBank/DDBJ whole genome shotgun (WGS) entry which is preliminary data.</text>
</comment>
<reference evidence="2 3" key="1">
    <citation type="submission" date="2021-03" db="EMBL/GenBank/DDBJ databases">
        <title>Sequencing the genomes of 1000 actinobacteria strains.</title>
        <authorList>
            <person name="Klenk H.-P."/>
        </authorList>
    </citation>
    <scope>NUCLEOTIDE SEQUENCE [LARGE SCALE GENOMIC DNA]</scope>
    <source>
        <strain evidence="2 3">DSM 46670</strain>
    </source>
</reference>
<sequence length="227" mass="25893">MPNKAHAARLGLKLATSTTGTLLTGSGTPRWETVETFVLACQRHMATRRMSVAAEEFDLTMWRERYDRIRLPAKSGTAVSPAHRTPMRDLLYLSVSKMRILIPQLPDTDRPRHSMNAGTNAESAALRAEPRPEMLDAVIRMIDAERSPRRHDDPQLRAGDWIRFTEEFHYGELLSPLRSNYSPPSDLVYFWTGQPKTRIVLCGSLVHLLDKRQTEQGGLHVRCRVHR</sequence>
<keyword evidence="3" id="KW-1185">Reference proteome</keyword>
<evidence type="ECO:0008006" key="4">
    <source>
        <dbReference type="Google" id="ProtNLM"/>
    </source>
</evidence>
<evidence type="ECO:0000313" key="3">
    <source>
        <dbReference type="Proteomes" id="UP001519332"/>
    </source>
</evidence>
<accession>A0ABS4TQ38</accession>
<dbReference type="Proteomes" id="UP001519332">
    <property type="component" value="Unassembled WGS sequence"/>
</dbReference>
<dbReference type="RefSeq" id="WP_209643578.1">
    <property type="nucleotide sequence ID" value="NZ_JAGINW010000001.1"/>
</dbReference>